<evidence type="ECO:0000256" key="2">
    <source>
        <dbReference type="ARBA" id="ARBA00023125"/>
    </source>
</evidence>
<dbReference type="Proteomes" id="UP000253324">
    <property type="component" value="Unassembled WGS sequence"/>
</dbReference>
<dbReference type="InterPro" id="IPR008920">
    <property type="entry name" value="TF_FadR/GntR_C"/>
</dbReference>
<dbReference type="InterPro" id="IPR011711">
    <property type="entry name" value="GntR_C"/>
</dbReference>
<sequence>MLNWHNGPTNSGDASLISPILSPVHTASRDDAVLHALVDFVTGEGLKPGDRLPTERLLAEHLRVSRTTVREALTRWQELGLVERRQGSGTYLKAAVTRNMLHMPLTLPSGNDFNSLMHTLEIRRGLEAEAAVLCAERATDADIALIEQKLIVMEEAFHARHGMSADEDWDFHLAVFRTSGNPLFEQIIAAMYEMFHRFWEHPLGVRDFGHASFPYHRTLFNAIAARDPIAARGEALKLIATVEDDLKRGAAYLKKQNKKSQA</sequence>
<dbReference type="Gene3D" id="1.20.120.530">
    <property type="entry name" value="GntR ligand-binding domain-like"/>
    <property type="match status" value="1"/>
</dbReference>
<evidence type="ECO:0000259" key="4">
    <source>
        <dbReference type="PROSITE" id="PS50949"/>
    </source>
</evidence>
<organism evidence="5 6">
    <name type="scientific">Phyllobacterium bourgognense</name>
    <dbReference type="NCBI Taxonomy" id="314236"/>
    <lineage>
        <taxon>Bacteria</taxon>
        <taxon>Pseudomonadati</taxon>
        <taxon>Pseudomonadota</taxon>
        <taxon>Alphaproteobacteria</taxon>
        <taxon>Hyphomicrobiales</taxon>
        <taxon>Phyllobacteriaceae</taxon>
        <taxon>Phyllobacterium</taxon>
    </lineage>
</organism>
<dbReference type="AlphaFoldDB" id="A0A368YFW8"/>
<dbReference type="CDD" id="cd07377">
    <property type="entry name" value="WHTH_GntR"/>
    <property type="match status" value="1"/>
</dbReference>
<evidence type="ECO:0000313" key="6">
    <source>
        <dbReference type="Proteomes" id="UP000253324"/>
    </source>
</evidence>
<dbReference type="Pfam" id="PF07729">
    <property type="entry name" value="FCD"/>
    <property type="match status" value="1"/>
</dbReference>
<dbReference type="PRINTS" id="PR00035">
    <property type="entry name" value="HTHGNTR"/>
</dbReference>
<dbReference type="SMART" id="SM00895">
    <property type="entry name" value="FCD"/>
    <property type="match status" value="1"/>
</dbReference>
<dbReference type="InterPro" id="IPR036390">
    <property type="entry name" value="WH_DNA-bd_sf"/>
</dbReference>
<dbReference type="SUPFAM" id="SSF48008">
    <property type="entry name" value="GntR ligand-binding domain-like"/>
    <property type="match status" value="1"/>
</dbReference>
<dbReference type="InterPro" id="IPR000524">
    <property type="entry name" value="Tscrpt_reg_HTH_GntR"/>
</dbReference>
<evidence type="ECO:0000256" key="3">
    <source>
        <dbReference type="ARBA" id="ARBA00023163"/>
    </source>
</evidence>
<dbReference type="Pfam" id="PF00392">
    <property type="entry name" value="GntR"/>
    <property type="match status" value="1"/>
</dbReference>
<dbReference type="EMBL" id="QPJM01000019">
    <property type="protein sequence ID" value="RCW79122.1"/>
    <property type="molecule type" value="Genomic_DNA"/>
</dbReference>
<keyword evidence="2" id="KW-0238">DNA-binding</keyword>
<comment type="caution">
    <text evidence="5">The sequence shown here is derived from an EMBL/GenBank/DDBJ whole genome shotgun (WGS) entry which is preliminary data.</text>
</comment>
<name>A0A368YFW8_9HYPH</name>
<dbReference type="PANTHER" id="PTHR43537">
    <property type="entry name" value="TRANSCRIPTIONAL REGULATOR, GNTR FAMILY"/>
    <property type="match status" value="1"/>
</dbReference>
<evidence type="ECO:0000256" key="1">
    <source>
        <dbReference type="ARBA" id="ARBA00023015"/>
    </source>
</evidence>
<dbReference type="PROSITE" id="PS50949">
    <property type="entry name" value="HTH_GNTR"/>
    <property type="match status" value="1"/>
</dbReference>
<protein>
    <submittedName>
        <fullName evidence="5">GntR family transcriptional regulator</fullName>
    </submittedName>
</protein>
<reference evidence="5 6" key="1">
    <citation type="submission" date="2018-07" db="EMBL/GenBank/DDBJ databases">
        <title>Genomic Encyclopedia of Type Strains, Phase III (KMG-III): the genomes of soil and plant-associated and newly described type strains.</title>
        <authorList>
            <person name="Whitman W."/>
        </authorList>
    </citation>
    <scope>NUCLEOTIDE SEQUENCE [LARGE SCALE GENOMIC DNA]</scope>
    <source>
        <strain evidence="5 6">31-25a</strain>
    </source>
</reference>
<dbReference type="GO" id="GO:0003700">
    <property type="term" value="F:DNA-binding transcription factor activity"/>
    <property type="evidence" value="ECO:0007669"/>
    <property type="project" value="InterPro"/>
</dbReference>
<accession>A0A368YFW8</accession>
<keyword evidence="6" id="KW-1185">Reference proteome</keyword>
<dbReference type="InterPro" id="IPR036388">
    <property type="entry name" value="WH-like_DNA-bd_sf"/>
</dbReference>
<dbReference type="OrthoDB" id="7989071at2"/>
<keyword evidence="1" id="KW-0805">Transcription regulation</keyword>
<dbReference type="SMART" id="SM00345">
    <property type="entry name" value="HTH_GNTR"/>
    <property type="match status" value="1"/>
</dbReference>
<dbReference type="Gene3D" id="1.10.10.10">
    <property type="entry name" value="Winged helix-like DNA-binding domain superfamily/Winged helix DNA-binding domain"/>
    <property type="match status" value="1"/>
</dbReference>
<gene>
    <name evidence="5" type="ORF">C7476_11943</name>
</gene>
<evidence type="ECO:0000313" key="5">
    <source>
        <dbReference type="EMBL" id="RCW79122.1"/>
    </source>
</evidence>
<dbReference type="PANTHER" id="PTHR43537:SF5">
    <property type="entry name" value="UXU OPERON TRANSCRIPTIONAL REGULATOR"/>
    <property type="match status" value="1"/>
</dbReference>
<proteinExistence type="predicted"/>
<feature type="domain" description="HTH gntR-type" evidence="4">
    <location>
        <begin position="27"/>
        <end position="95"/>
    </location>
</feature>
<dbReference type="GO" id="GO:0003677">
    <property type="term" value="F:DNA binding"/>
    <property type="evidence" value="ECO:0007669"/>
    <property type="project" value="UniProtKB-KW"/>
</dbReference>
<dbReference type="SUPFAM" id="SSF46785">
    <property type="entry name" value="Winged helix' DNA-binding domain"/>
    <property type="match status" value="1"/>
</dbReference>
<keyword evidence="3" id="KW-0804">Transcription</keyword>